<dbReference type="GO" id="GO:0008758">
    <property type="term" value="F:UDP-2,3-diacylglucosamine hydrolase activity"/>
    <property type="evidence" value="ECO:0007669"/>
    <property type="project" value="UniProtKB-UniRule"/>
</dbReference>
<dbReference type="OrthoDB" id="9783283at2"/>
<feature type="binding site" evidence="10">
    <location>
        <position position="40"/>
    </location>
    <ligand>
        <name>Mn(2+)</name>
        <dbReference type="ChEBI" id="CHEBI:29035"/>
        <label>2</label>
    </ligand>
</feature>
<dbReference type="CDD" id="cd07398">
    <property type="entry name" value="MPP_YbbF-LpxH"/>
    <property type="match status" value="1"/>
</dbReference>
<feature type="binding site" evidence="10">
    <location>
        <position position="7"/>
    </location>
    <ligand>
        <name>Mn(2+)</name>
        <dbReference type="ChEBI" id="CHEBI:29035"/>
        <label>1</label>
    </ligand>
</feature>
<dbReference type="AlphaFoldDB" id="A0A1H8ZLB8"/>
<keyword evidence="8 10" id="KW-0472">Membrane</keyword>
<evidence type="ECO:0000313" key="12">
    <source>
        <dbReference type="EMBL" id="SEP65164.1"/>
    </source>
</evidence>
<keyword evidence="6 10" id="KW-0378">Hydrolase</keyword>
<evidence type="ECO:0000256" key="9">
    <source>
        <dbReference type="ARBA" id="ARBA00023211"/>
    </source>
</evidence>
<feature type="binding site" evidence="10">
    <location>
        <position position="121"/>
    </location>
    <ligand>
        <name>substrate</name>
    </ligand>
</feature>
<keyword evidence="4 10" id="KW-0441">Lipid A biosynthesis</keyword>
<evidence type="ECO:0000259" key="11">
    <source>
        <dbReference type="Pfam" id="PF00149"/>
    </source>
</evidence>
<dbReference type="NCBIfam" id="TIGR01854">
    <property type="entry name" value="lipid_A_lpxH"/>
    <property type="match status" value="1"/>
</dbReference>
<evidence type="ECO:0000256" key="10">
    <source>
        <dbReference type="HAMAP-Rule" id="MF_00575"/>
    </source>
</evidence>
<keyword evidence="13" id="KW-1185">Reference proteome</keyword>
<keyword evidence="9 10" id="KW-0464">Manganese</keyword>
<feature type="binding site" evidence="10">
    <location>
        <position position="113"/>
    </location>
    <ligand>
        <name>Mn(2+)</name>
        <dbReference type="ChEBI" id="CHEBI:29035"/>
        <label>2</label>
    </ligand>
</feature>
<dbReference type="PANTHER" id="PTHR34990:SF1">
    <property type="entry name" value="UDP-2,3-DIACYLGLUCOSAMINE HYDROLASE"/>
    <property type="match status" value="1"/>
</dbReference>
<sequence length="241" mass="27409">MILLLSDLHLPSTPSPLREGFRRLLQGPARQVQAVYILGDLFEYWVGDDLGLDDYAEEAAALRTLTASGVPVYFMGGNRDYLVGKRFAQATGVQLLPDPLRIELGGRATLLSHGDRYCSDDRAYQRWRRISRNRFGLAIFGLLSRQRRRKIAASLRARSNSDKRNKAEAIMDVNAQAIAAAMREHQVTRLIHGHTHRPADHRVHLGTQRGERLVLADWHPQRMEYLLIDERGVAQRRLLEG</sequence>
<dbReference type="GO" id="GO:0009245">
    <property type="term" value="P:lipid A biosynthetic process"/>
    <property type="evidence" value="ECO:0007669"/>
    <property type="project" value="UniProtKB-UniRule"/>
</dbReference>
<comment type="similarity">
    <text evidence="10">Belongs to the LpxH family.</text>
</comment>
<accession>A0A1H8ZLB8</accession>
<feature type="binding site" evidence="10">
    <location>
        <position position="166"/>
    </location>
    <ligand>
        <name>substrate</name>
    </ligand>
</feature>
<keyword evidence="2 10" id="KW-0444">Lipid biosynthesis</keyword>
<dbReference type="Gene3D" id="3.60.21.10">
    <property type="match status" value="1"/>
</dbReference>
<comment type="function">
    <text evidence="10">Hydrolyzes the pyrophosphate bond of UDP-2,3-diacylglucosamine to yield 2,3-diacylglucosamine 1-phosphate (lipid X) and UMP by catalyzing the attack of water at the alpha-P atom. Involved in the biosynthesis of lipid A, a phosphorylated glycolipid that anchors the lipopolysaccharide to the outer membrane of the cell.</text>
</comment>
<feature type="binding site" evidence="10">
    <location>
        <position position="78"/>
    </location>
    <ligand>
        <name>Mn(2+)</name>
        <dbReference type="ChEBI" id="CHEBI:29035"/>
        <label>2</label>
    </ligand>
</feature>
<evidence type="ECO:0000256" key="2">
    <source>
        <dbReference type="ARBA" id="ARBA00022516"/>
    </source>
</evidence>
<evidence type="ECO:0000256" key="7">
    <source>
        <dbReference type="ARBA" id="ARBA00023098"/>
    </source>
</evidence>
<feature type="binding site" evidence="10">
    <location>
        <position position="194"/>
    </location>
    <ligand>
        <name>Mn(2+)</name>
        <dbReference type="ChEBI" id="CHEBI:29035"/>
        <label>2</label>
    </ligand>
</feature>
<evidence type="ECO:0000256" key="5">
    <source>
        <dbReference type="ARBA" id="ARBA00022723"/>
    </source>
</evidence>
<feature type="binding site" evidence="10">
    <location>
        <position position="40"/>
    </location>
    <ligand>
        <name>Mn(2+)</name>
        <dbReference type="ChEBI" id="CHEBI:29035"/>
        <label>1</label>
    </ligand>
</feature>
<dbReference type="InterPro" id="IPR010138">
    <property type="entry name" value="UDP-diacylglucosamine_Hdrlase"/>
</dbReference>
<feature type="binding site" evidence="10">
    <location>
        <position position="194"/>
    </location>
    <ligand>
        <name>substrate</name>
    </ligand>
</feature>
<feature type="binding site" evidence="10">
    <location>
        <position position="196"/>
    </location>
    <ligand>
        <name>Mn(2+)</name>
        <dbReference type="ChEBI" id="CHEBI:29035"/>
        <label>1</label>
    </ligand>
</feature>
<keyword evidence="7 10" id="KW-0443">Lipid metabolism</keyword>
<dbReference type="GO" id="GO:0005737">
    <property type="term" value="C:cytoplasm"/>
    <property type="evidence" value="ECO:0007669"/>
    <property type="project" value="InterPro"/>
</dbReference>
<proteinExistence type="inferred from homology"/>
<dbReference type="SUPFAM" id="SSF56300">
    <property type="entry name" value="Metallo-dependent phosphatases"/>
    <property type="match status" value="1"/>
</dbReference>
<comment type="catalytic activity">
    <reaction evidence="10">
        <text>UDP-2-N,3-O-bis[(3R)-3-hydroxytetradecanoyl]-alpha-D-glucosamine + H2O = 2-N,3-O-bis[(3R)-3-hydroxytetradecanoyl]-alpha-D-glucosaminyl 1-phosphate + UMP + 2 H(+)</text>
        <dbReference type="Rhea" id="RHEA:25213"/>
        <dbReference type="ChEBI" id="CHEBI:15377"/>
        <dbReference type="ChEBI" id="CHEBI:15378"/>
        <dbReference type="ChEBI" id="CHEBI:57865"/>
        <dbReference type="ChEBI" id="CHEBI:57957"/>
        <dbReference type="ChEBI" id="CHEBI:78847"/>
        <dbReference type="EC" id="3.6.1.54"/>
    </reaction>
</comment>
<dbReference type="Proteomes" id="UP000199233">
    <property type="component" value="Unassembled WGS sequence"/>
</dbReference>
<protein>
    <recommendedName>
        <fullName evidence="10">UDP-2,3-diacylglucosamine hydrolase</fullName>
        <ecNumber evidence="10">3.6.1.54</ecNumber>
    </recommendedName>
    <alternativeName>
        <fullName evidence="10">UDP-2,3-diacylglucosamine diphosphatase</fullName>
    </alternativeName>
</protein>
<keyword evidence="5 10" id="KW-0479">Metal-binding</keyword>
<dbReference type="STRING" id="489703.SAMN04488038_10184"/>
<keyword evidence="3 10" id="KW-0997">Cell inner membrane</keyword>
<dbReference type="EMBL" id="FOFS01000001">
    <property type="protein sequence ID" value="SEP65164.1"/>
    <property type="molecule type" value="Genomic_DNA"/>
</dbReference>
<dbReference type="UniPathway" id="UPA00359">
    <property type="reaction ID" value="UER00480"/>
</dbReference>
<dbReference type="EC" id="3.6.1.54" evidence="10"/>
<evidence type="ECO:0000256" key="4">
    <source>
        <dbReference type="ARBA" id="ARBA00022556"/>
    </source>
</evidence>
<evidence type="ECO:0000256" key="1">
    <source>
        <dbReference type="ARBA" id="ARBA00022475"/>
    </source>
</evidence>
<name>A0A1H8ZLB8_9GAMM</name>
<feature type="binding site" evidence="10">
    <location>
        <position position="159"/>
    </location>
    <ligand>
        <name>substrate</name>
    </ligand>
</feature>
<feature type="binding site" evidence="10">
    <location>
        <begin position="78"/>
        <end position="79"/>
    </location>
    <ligand>
        <name>substrate</name>
    </ligand>
</feature>
<feature type="binding site" evidence="10">
    <location>
        <position position="163"/>
    </location>
    <ligand>
        <name>substrate</name>
    </ligand>
</feature>
<keyword evidence="1 10" id="KW-1003">Cell membrane</keyword>
<organism evidence="12 13">
    <name type="scientific">Solimonas aquatica</name>
    <dbReference type="NCBI Taxonomy" id="489703"/>
    <lineage>
        <taxon>Bacteria</taxon>
        <taxon>Pseudomonadati</taxon>
        <taxon>Pseudomonadota</taxon>
        <taxon>Gammaproteobacteria</taxon>
        <taxon>Nevskiales</taxon>
        <taxon>Nevskiaceae</taxon>
        <taxon>Solimonas</taxon>
    </lineage>
</organism>
<dbReference type="RefSeq" id="WP_093280585.1">
    <property type="nucleotide sequence ID" value="NZ_FOFS01000001.1"/>
</dbReference>
<feature type="binding site" evidence="10">
    <location>
        <position position="9"/>
    </location>
    <ligand>
        <name>Mn(2+)</name>
        <dbReference type="ChEBI" id="CHEBI:29035"/>
        <label>1</label>
    </ligand>
</feature>
<evidence type="ECO:0000256" key="8">
    <source>
        <dbReference type="ARBA" id="ARBA00023136"/>
    </source>
</evidence>
<dbReference type="GO" id="GO:0030145">
    <property type="term" value="F:manganese ion binding"/>
    <property type="evidence" value="ECO:0007669"/>
    <property type="project" value="UniProtKB-UniRule"/>
</dbReference>
<dbReference type="NCBIfam" id="NF003743">
    <property type="entry name" value="PRK05340.1"/>
    <property type="match status" value="1"/>
</dbReference>
<dbReference type="InterPro" id="IPR029052">
    <property type="entry name" value="Metallo-depent_PP-like"/>
</dbReference>
<evidence type="ECO:0000256" key="3">
    <source>
        <dbReference type="ARBA" id="ARBA00022519"/>
    </source>
</evidence>
<comment type="cofactor">
    <cofactor evidence="10">
        <name>Mn(2+)</name>
        <dbReference type="ChEBI" id="CHEBI:29035"/>
    </cofactor>
    <text evidence="10">Binds 2 Mn(2+) ions per subunit in a binuclear metal center.</text>
</comment>
<gene>
    <name evidence="10" type="primary">lpxH</name>
    <name evidence="12" type="ORF">SAMN04488038_10184</name>
</gene>
<evidence type="ECO:0000313" key="13">
    <source>
        <dbReference type="Proteomes" id="UP000199233"/>
    </source>
</evidence>
<dbReference type="PANTHER" id="PTHR34990">
    <property type="entry name" value="UDP-2,3-DIACYLGLUCOSAMINE HYDROLASE-RELATED"/>
    <property type="match status" value="1"/>
</dbReference>
<dbReference type="InterPro" id="IPR004843">
    <property type="entry name" value="Calcineurin-like_PHP"/>
</dbReference>
<dbReference type="InterPro" id="IPR043461">
    <property type="entry name" value="LpxH-like"/>
</dbReference>
<dbReference type="Pfam" id="PF00149">
    <property type="entry name" value="Metallophos"/>
    <property type="match status" value="1"/>
</dbReference>
<evidence type="ECO:0000256" key="6">
    <source>
        <dbReference type="ARBA" id="ARBA00022801"/>
    </source>
</evidence>
<comment type="pathway">
    <text evidence="10">Glycolipid biosynthesis; lipid IV(A) biosynthesis; lipid IV(A) from (3R)-3-hydroxytetradecanoyl-[acyl-carrier-protein] and UDP-N-acetyl-alpha-D-glucosamine: step 4/6.</text>
</comment>
<feature type="domain" description="Calcineurin-like phosphoesterase" evidence="11">
    <location>
        <begin position="2"/>
        <end position="198"/>
    </location>
</feature>
<dbReference type="HAMAP" id="MF_00575">
    <property type="entry name" value="LpxH"/>
    <property type="match status" value="1"/>
</dbReference>
<dbReference type="GO" id="GO:0019897">
    <property type="term" value="C:extrinsic component of plasma membrane"/>
    <property type="evidence" value="ECO:0007669"/>
    <property type="project" value="UniProtKB-UniRule"/>
</dbReference>
<comment type="subcellular location">
    <subcellularLocation>
        <location evidence="10">Cell inner membrane</location>
        <topology evidence="10">Peripheral membrane protein</topology>
        <orientation evidence="10">Cytoplasmic side</orientation>
    </subcellularLocation>
</comment>
<reference evidence="12 13" key="1">
    <citation type="submission" date="2016-10" db="EMBL/GenBank/DDBJ databases">
        <authorList>
            <person name="de Groot N.N."/>
        </authorList>
    </citation>
    <scope>NUCLEOTIDE SEQUENCE [LARGE SCALE GENOMIC DNA]</scope>
    <source>
        <strain evidence="12 13">DSM 25927</strain>
    </source>
</reference>